<feature type="region of interest" description="Disordered" evidence="1">
    <location>
        <begin position="1"/>
        <end position="26"/>
    </location>
</feature>
<keyword evidence="2" id="KW-1133">Transmembrane helix</keyword>
<keyword evidence="4" id="KW-1185">Reference proteome</keyword>
<dbReference type="OrthoDB" id="10487618at2759"/>
<sequence length="208" mass="22509">MTDVEHQRDALTTKPSASDADHDPVCTPSSRTRVARLFAERHLKYPLAAILVARIITAVTLLALGITTQPVLLVPTIVRPATPKDPRPMKWTASGTTITPVYPWGMNVAIYNPNPLPMTLHDLNMTAMFSGPDGFPVHFTTVHVVTGDQGTDRTIRVPAHETAPAGAYLDLKLDLADDAQTQNVVTEHVVMLANVTVQVCEATGKCRG</sequence>
<reference evidence="3 4" key="1">
    <citation type="submission" date="2009-11" db="EMBL/GenBank/DDBJ databases">
        <title>Annotation of Allomyces macrogynus ATCC 38327.</title>
        <authorList>
            <consortium name="The Broad Institute Genome Sequencing Platform"/>
            <person name="Russ C."/>
            <person name="Cuomo C."/>
            <person name="Burger G."/>
            <person name="Gray M.W."/>
            <person name="Holland P.W.H."/>
            <person name="King N."/>
            <person name="Lang F.B.F."/>
            <person name="Roger A.J."/>
            <person name="Ruiz-Trillo I."/>
            <person name="Young S.K."/>
            <person name="Zeng Q."/>
            <person name="Gargeya S."/>
            <person name="Fitzgerald M."/>
            <person name="Haas B."/>
            <person name="Abouelleil A."/>
            <person name="Alvarado L."/>
            <person name="Arachchi H.M."/>
            <person name="Berlin A."/>
            <person name="Chapman S.B."/>
            <person name="Gearin G."/>
            <person name="Goldberg J."/>
            <person name="Griggs A."/>
            <person name="Gujja S."/>
            <person name="Hansen M."/>
            <person name="Heiman D."/>
            <person name="Howarth C."/>
            <person name="Larimer J."/>
            <person name="Lui A."/>
            <person name="MacDonald P.J.P."/>
            <person name="McCowen C."/>
            <person name="Montmayeur A."/>
            <person name="Murphy C."/>
            <person name="Neiman D."/>
            <person name="Pearson M."/>
            <person name="Priest M."/>
            <person name="Roberts A."/>
            <person name="Saif S."/>
            <person name="Shea T."/>
            <person name="Sisk P."/>
            <person name="Stolte C."/>
            <person name="Sykes S."/>
            <person name="Wortman J."/>
            <person name="Nusbaum C."/>
            <person name="Birren B."/>
        </authorList>
    </citation>
    <scope>NUCLEOTIDE SEQUENCE [LARGE SCALE GENOMIC DNA]</scope>
    <source>
        <strain evidence="3 4">ATCC 38327</strain>
    </source>
</reference>
<accession>A0A0L0TCT8</accession>
<evidence type="ECO:0000256" key="2">
    <source>
        <dbReference type="SAM" id="Phobius"/>
    </source>
</evidence>
<reference evidence="4" key="2">
    <citation type="submission" date="2009-11" db="EMBL/GenBank/DDBJ databases">
        <title>The Genome Sequence of Allomyces macrogynus strain ATCC 38327.</title>
        <authorList>
            <consortium name="The Broad Institute Genome Sequencing Platform"/>
            <person name="Russ C."/>
            <person name="Cuomo C."/>
            <person name="Shea T."/>
            <person name="Young S.K."/>
            <person name="Zeng Q."/>
            <person name="Koehrsen M."/>
            <person name="Haas B."/>
            <person name="Borodovsky M."/>
            <person name="Guigo R."/>
            <person name="Alvarado L."/>
            <person name="Berlin A."/>
            <person name="Borenstein D."/>
            <person name="Chen Z."/>
            <person name="Engels R."/>
            <person name="Freedman E."/>
            <person name="Gellesch M."/>
            <person name="Goldberg J."/>
            <person name="Griggs A."/>
            <person name="Gujja S."/>
            <person name="Heiman D."/>
            <person name="Hepburn T."/>
            <person name="Howarth C."/>
            <person name="Jen D."/>
            <person name="Larson L."/>
            <person name="Lewis B."/>
            <person name="Mehta T."/>
            <person name="Park D."/>
            <person name="Pearson M."/>
            <person name="Roberts A."/>
            <person name="Saif S."/>
            <person name="Shenoy N."/>
            <person name="Sisk P."/>
            <person name="Stolte C."/>
            <person name="Sykes S."/>
            <person name="Walk T."/>
            <person name="White J."/>
            <person name="Yandava C."/>
            <person name="Burger G."/>
            <person name="Gray M.W."/>
            <person name="Holland P.W.H."/>
            <person name="King N."/>
            <person name="Lang F.B.F."/>
            <person name="Roger A.J."/>
            <person name="Ruiz-Trillo I."/>
            <person name="Lander E."/>
            <person name="Nusbaum C."/>
        </authorList>
    </citation>
    <scope>NUCLEOTIDE SEQUENCE [LARGE SCALE GENOMIC DNA]</scope>
    <source>
        <strain evidence="4">ATCC 38327</strain>
    </source>
</reference>
<dbReference type="AlphaFoldDB" id="A0A0L0TCT8"/>
<dbReference type="EMBL" id="GG745380">
    <property type="protein sequence ID" value="KNE72480.1"/>
    <property type="molecule type" value="Genomic_DNA"/>
</dbReference>
<organism evidence="3 4">
    <name type="scientific">Allomyces macrogynus (strain ATCC 38327)</name>
    <name type="common">Allomyces javanicus var. macrogynus</name>
    <dbReference type="NCBI Taxonomy" id="578462"/>
    <lineage>
        <taxon>Eukaryota</taxon>
        <taxon>Fungi</taxon>
        <taxon>Fungi incertae sedis</taxon>
        <taxon>Blastocladiomycota</taxon>
        <taxon>Blastocladiomycetes</taxon>
        <taxon>Blastocladiales</taxon>
        <taxon>Blastocladiaceae</taxon>
        <taxon>Allomyces</taxon>
    </lineage>
</organism>
<name>A0A0L0TCT8_ALLM3</name>
<dbReference type="Proteomes" id="UP000054350">
    <property type="component" value="Unassembled WGS sequence"/>
</dbReference>
<dbReference type="VEuPathDB" id="FungiDB:AMAG_16524"/>
<keyword evidence="2" id="KW-0812">Transmembrane</keyword>
<feature type="compositionally biased region" description="Basic and acidic residues" evidence="1">
    <location>
        <begin position="1"/>
        <end position="11"/>
    </location>
</feature>
<proteinExistence type="predicted"/>
<gene>
    <name evidence="3" type="ORF">AMAG_16524</name>
</gene>
<protein>
    <submittedName>
        <fullName evidence="3">Uncharacterized protein</fullName>
    </submittedName>
</protein>
<keyword evidence="2" id="KW-0472">Membrane</keyword>
<feature type="transmembrane region" description="Helical" evidence="2">
    <location>
        <begin position="45"/>
        <end position="66"/>
    </location>
</feature>
<evidence type="ECO:0000313" key="3">
    <source>
        <dbReference type="EMBL" id="KNE72480.1"/>
    </source>
</evidence>
<evidence type="ECO:0000313" key="4">
    <source>
        <dbReference type="Proteomes" id="UP000054350"/>
    </source>
</evidence>
<evidence type="ECO:0000256" key="1">
    <source>
        <dbReference type="SAM" id="MobiDB-lite"/>
    </source>
</evidence>